<dbReference type="EMBL" id="GDKF01007132">
    <property type="protein sequence ID" value="JAT71490.1"/>
    <property type="molecule type" value="Transcribed_RNA"/>
</dbReference>
<dbReference type="InterPro" id="IPR051038">
    <property type="entry name" value="RMT2/GAMT_Mtase"/>
</dbReference>
<accession>A0A1D1ZX12</accession>
<dbReference type="PANTHER" id="PTHR32379:SF1">
    <property type="entry name" value="GUANIDINOACETATE N-METHYLTRANSFERASE"/>
    <property type="match status" value="1"/>
</dbReference>
<dbReference type="InterPro" id="IPR026480">
    <property type="entry name" value="RMT2_dom"/>
</dbReference>
<proteinExistence type="predicted"/>
<dbReference type="Pfam" id="PF08241">
    <property type="entry name" value="Methyltransf_11"/>
    <property type="match status" value="1"/>
</dbReference>
<organism evidence="6">
    <name type="scientific">Auxenochlorella protothecoides</name>
    <name type="common">Green microalga</name>
    <name type="synonym">Chlorella protothecoides</name>
    <dbReference type="NCBI Taxonomy" id="3075"/>
    <lineage>
        <taxon>Eukaryota</taxon>
        <taxon>Viridiplantae</taxon>
        <taxon>Chlorophyta</taxon>
        <taxon>core chlorophytes</taxon>
        <taxon>Trebouxiophyceae</taxon>
        <taxon>Chlorellales</taxon>
        <taxon>Chlorellaceae</taxon>
        <taxon>Auxenochlorella</taxon>
    </lineage>
</organism>
<feature type="domain" description="RMT2" evidence="5">
    <location>
        <begin position="127"/>
        <end position="346"/>
    </location>
</feature>
<dbReference type="InterPro" id="IPR013216">
    <property type="entry name" value="Methyltransf_11"/>
</dbReference>
<evidence type="ECO:0000256" key="4">
    <source>
        <dbReference type="PROSITE-ProRule" id="PRU00023"/>
    </source>
</evidence>
<dbReference type="Gene3D" id="1.25.40.20">
    <property type="entry name" value="Ankyrin repeat-containing domain"/>
    <property type="match status" value="1"/>
</dbReference>
<dbReference type="PROSITE" id="PS51559">
    <property type="entry name" value="SAM_RMT2"/>
    <property type="match status" value="1"/>
</dbReference>
<keyword evidence="3" id="KW-0949">S-adenosyl-L-methionine</keyword>
<dbReference type="GO" id="GO:0032259">
    <property type="term" value="P:methylation"/>
    <property type="evidence" value="ECO:0007669"/>
    <property type="project" value="UniProtKB-KW"/>
</dbReference>
<dbReference type="InterPro" id="IPR029063">
    <property type="entry name" value="SAM-dependent_MTases_sf"/>
</dbReference>
<dbReference type="InterPro" id="IPR036770">
    <property type="entry name" value="Ankyrin_rpt-contain_sf"/>
</dbReference>
<protein>
    <recommendedName>
        <fullName evidence="5">RMT2 domain-containing protein</fullName>
    </recommendedName>
</protein>
<dbReference type="PROSITE" id="PS50088">
    <property type="entry name" value="ANK_REPEAT"/>
    <property type="match status" value="1"/>
</dbReference>
<dbReference type="Gene3D" id="3.40.50.150">
    <property type="entry name" value="Vaccinia Virus protein VP39"/>
    <property type="match status" value="1"/>
</dbReference>
<dbReference type="SUPFAM" id="SSF53335">
    <property type="entry name" value="S-adenosyl-L-methionine-dependent methyltransferases"/>
    <property type="match status" value="1"/>
</dbReference>
<dbReference type="CDD" id="cd02440">
    <property type="entry name" value="AdoMet_MTases"/>
    <property type="match status" value="1"/>
</dbReference>
<gene>
    <name evidence="6" type="ORF">g.26647</name>
</gene>
<keyword evidence="1" id="KW-0489">Methyltransferase</keyword>
<feature type="repeat" description="ANK" evidence="4">
    <location>
        <begin position="54"/>
        <end position="86"/>
    </location>
</feature>
<dbReference type="PROSITE" id="PS50297">
    <property type="entry name" value="ANK_REP_REGION"/>
    <property type="match status" value="1"/>
</dbReference>
<dbReference type="GO" id="GO:0005634">
    <property type="term" value="C:nucleus"/>
    <property type="evidence" value="ECO:0007669"/>
    <property type="project" value="TreeGrafter"/>
</dbReference>
<sequence>MYWSGIGSRRPLHLLTRPMTFPGAALLAAAGGGDASQVHALLHQGADPGHQGQGGQTPLMAAAAAGDAESVAALLSAGAPWHELDEDGCCAGEYASGSGHVEVVRQLLDWAVRAELVLGAASRRASAAPAPGPQGYLQERATYRDGQLVDAEGEAVMMTWEAPLMREHARILCAAKGRAARVLNVGFGLGIIDGYIAELAPARHTIVEAHPDVLAHMAARGWTHRPGVSVVPGRWQDVIADLGPFDGVFFDTYGEYAEDMREFHAHLPRLLSPGGVYSFFNGLCPDNIFFNMVQGEVVKLELARLGLETQYRAMPMDTSDGSIWKGIRNRYWHLPVYMVPTCTLKA</sequence>
<evidence type="ECO:0000313" key="6">
    <source>
        <dbReference type="EMBL" id="JAT71490.1"/>
    </source>
</evidence>
<keyword evidence="4" id="KW-0040">ANK repeat</keyword>
<evidence type="ECO:0000256" key="1">
    <source>
        <dbReference type="ARBA" id="ARBA00022603"/>
    </source>
</evidence>
<dbReference type="GO" id="GO:0005737">
    <property type="term" value="C:cytoplasm"/>
    <property type="evidence" value="ECO:0007669"/>
    <property type="project" value="TreeGrafter"/>
</dbReference>
<reference evidence="6" key="1">
    <citation type="submission" date="2015-08" db="EMBL/GenBank/DDBJ databases">
        <authorList>
            <person name="Babu N.S."/>
            <person name="Beckwith C.J."/>
            <person name="Beseler K.G."/>
            <person name="Brison A."/>
            <person name="Carone J.V."/>
            <person name="Caskin T.P."/>
            <person name="Diamond M."/>
            <person name="Durham M.E."/>
            <person name="Foxe J.M."/>
            <person name="Go M."/>
            <person name="Henderson B.A."/>
            <person name="Jones I.B."/>
            <person name="McGettigan J.A."/>
            <person name="Micheletti S.J."/>
            <person name="Nasrallah M.E."/>
            <person name="Ortiz D."/>
            <person name="Piller C.R."/>
            <person name="Privatt S.R."/>
            <person name="Schneider S.L."/>
            <person name="Sharp S."/>
            <person name="Smith T.C."/>
            <person name="Stanton J.D."/>
            <person name="Ullery H.E."/>
            <person name="Wilson R.J."/>
            <person name="Serrano M.G."/>
            <person name="Buck G."/>
            <person name="Lee V."/>
            <person name="Wang Y."/>
            <person name="Carvalho R."/>
            <person name="Voegtly L."/>
            <person name="Shi R."/>
            <person name="Duckworth R."/>
            <person name="Johnson A."/>
            <person name="Loviza R."/>
            <person name="Walstead R."/>
            <person name="Shah Z."/>
            <person name="Kiflezghi M."/>
            <person name="Wade K."/>
            <person name="Ball S.L."/>
            <person name="Bradley K.W."/>
            <person name="Asai D.J."/>
            <person name="Bowman C.A."/>
            <person name="Russell D.A."/>
            <person name="Pope W.H."/>
            <person name="Jacobs-Sera D."/>
            <person name="Hendrix R.W."/>
            <person name="Hatfull G.F."/>
        </authorList>
    </citation>
    <scope>NUCLEOTIDE SEQUENCE</scope>
</reference>
<dbReference type="Pfam" id="PF12796">
    <property type="entry name" value="Ank_2"/>
    <property type="match status" value="1"/>
</dbReference>
<dbReference type="GO" id="GO:0008757">
    <property type="term" value="F:S-adenosylmethionine-dependent methyltransferase activity"/>
    <property type="evidence" value="ECO:0007669"/>
    <property type="project" value="InterPro"/>
</dbReference>
<dbReference type="InterPro" id="IPR002110">
    <property type="entry name" value="Ankyrin_rpt"/>
</dbReference>
<dbReference type="AlphaFoldDB" id="A0A1D1ZX12"/>
<evidence type="ECO:0000256" key="2">
    <source>
        <dbReference type="ARBA" id="ARBA00022679"/>
    </source>
</evidence>
<dbReference type="SUPFAM" id="SSF48403">
    <property type="entry name" value="Ankyrin repeat"/>
    <property type="match status" value="1"/>
</dbReference>
<evidence type="ECO:0000259" key="5">
    <source>
        <dbReference type="PROSITE" id="PS51559"/>
    </source>
</evidence>
<dbReference type="PANTHER" id="PTHR32379">
    <property type="entry name" value="GUANIDINOACETATE N-METHYLTRANSFERASE"/>
    <property type="match status" value="1"/>
</dbReference>
<name>A0A1D1ZX12_AUXPR</name>
<evidence type="ECO:0000256" key="3">
    <source>
        <dbReference type="ARBA" id="ARBA00022691"/>
    </source>
</evidence>
<keyword evidence="2" id="KW-0808">Transferase</keyword>